<feature type="region of interest" description="Disordered" evidence="1">
    <location>
        <begin position="1"/>
        <end position="20"/>
    </location>
</feature>
<dbReference type="Proteomes" id="UP000027725">
    <property type="component" value="Unassembled WGS sequence"/>
</dbReference>
<dbReference type="Pfam" id="PF11412">
    <property type="entry name" value="DsbD_N"/>
    <property type="match status" value="1"/>
</dbReference>
<accession>A0A074TMA1</accession>
<evidence type="ECO:0000256" key="1">
    <source>
        <dbReference type="SAM" id="MobiDB-lite"/>
    </source>
</evidence>
<evidence type="ECO:0000313" key="3">
    <source>
        <dbReference type="EMBL" id="KEP71280.1"/>
    </source>
</evidence>
<comment type="caution">
    <text evidence="3">The sequence shown here is derived from an EMBL/GenBank/DDBJ whole genome shotgun (WGS) entry which is preliminary data.</text>
</comment>
<dbReference type="eggNOG" id="COG4233">
    <property type="taxonomic scope" value="Bacteria"/>
</dbReference>
<name>A0A074TMA1_9RHOB</name>
<keyword evidence="4" id="KW-1185">Reference proteome</keyword>
<dbReference type="AlphaFoldDB" id="A0A074TMA1"/>
<evidence type="ECO:0000259" key="2">
    <source>
        <dbReference type="Pfam" id="PF11412"/>
    </source>
</evidence>
<gene>
    <name evidence="3" type="ORF">DL1_06715</name>
</gene>
<reference evidence="3 4" key="1">
    <citation type="submission" date="2014-03" db="EMBL/GenBank/DDBJ databases">
        <title>The draft genome sequence of Thioclava dalianensis DLFJ1-1.</title>
        <authorList>
            <person name="Lai Q."/>
            <person name="Shao Z."/>
        </authorList>
    </citation>
    <scope>NUCLEOTIDE SEQUENCE [LARGE SCALE GENOMIC DNA]</scope>
    <source>
        <strain evidence="3 4">DLFJ1-1</strain>
    </source>
</reference>
<protein>
    <recommendedName>
        <fullName evidence="2">Thiol:disulfide interchange protein DsbD N-terminal domain-containing protein</fullName>
    </recommendedName>
</protein>
<dbReference type="InterPro" id="IPR028250">
    <property type="entry name" value="DsbDN"/>
</dbReference>
<proteinExistence type="predicted"/>
<sequence>MSHPLIASAQEGVGLPSLPPPPGLEEAVLLPGWQRKDGTRMAGLQFKLEPGWKTYWRIPGDSGIPPRISFTGSQNVANLTLHWPAPEIFTAAGARTVGYHDALLLPVEITPVDPSMPVMLRAQADIGICDHICVPVSLQLETTLPAPGAAMPDPQITQALEKAPRVASVQADCVTEPVADGTRLTARLTLPQPIGPEATLFELAKTPTWVSEPIHRREGTTLIASAEFVPPEAAPFAIEADDVRITVLSELGALEIRGCHSISGASN</sequence>
<dbReference type="EMBL" id="JHEH01000002">
    <property type="protein sequence ID" value="KEP71280.1"/>
    <property type="molecule type" value="Genomic_DNA"/>
</dbReference>
<evidence type="ECO:0000313" key="4">
    <source>
        <dbReference type="Proteomes" id="UP000027725"/>
    </source>
</evidence>
<organism evidence="3 4">
    <name type="scientific">Thioclava dalianensis</name>
    <dbReference type="NCBI Taxonomy" id="1185766"/>
    <lineage>
        <taxon>Bacteria</taxon>
        <taxon>Pseudomonadati</taxon>
        <taxon>Pseudomonadota</taxon>
        <taxon>Alphaproteobacteria</taxon>
        <taxon>Rhodobacterales</taxon>
        <taxon>Paracoccaceae</taxon>
        <taxon>Thioclava</taxon>
    </lineage>
</organism>
<dbReference type="STRING" id="1185766.SAMN05216224_101189"/>
<feature type="domain" description="Thiol:disulfide interchange protein DsbD N-terminal" evidence="2">
    <location>
        <begin position="31"/>
        <end position="143"/>
    </location>
</feature>